<proteinExistence type="inferred from homology"/>
<dbReference type="RefSeq" id="WP_183297227.1">
    <property type="nucleotide sequence ID" value="NZ_JACHVX010000005.1"/>
</dbReference>
<protein>
    <recommendedName>
        <fullName evidence="4">Beta/gamma crystallin 'Greek key' domain-containing protein</fullName>
    </recommendedName>
</protein>
<dbReference type="SUPFAM" id="SSF49695">
    <property type="entry name" value="gamma-Crystallin-like"/>
    <property type="match status" value="1"/>
</dbReference>
<evidence type="ECO:0000256" key="1">
    <source>
        <dbReference type="ARBA" id="ARBA00009646"/>
    </source>
</evidence>
<sequence length="128" mass="13815">MSARTKATAIITACVAAAATVVTATPSSASYSPITLHEHTGYRGYSINLWSSDSNLWHRSFSDATSSVENKSTVAWVLYDDSGYSDRRYCIKPGQTISNLGADAWKFNDKISSVKELGSASCGNYPTF</sequence>
<evidence type="ECO:0000313" key="5">
    <source>
        <dbReference type="EMBL" id="MBB2924427.1"/>
    </source>
</evidence>
<feature type="signal peptide" evidence="3">
    <location>
        <begin position="1"/>
        <end position="24"/>
    </location>
</feature>
<reference evidence="5 6" key="1">
    <citation type="submission" date="2020-08" db="EMBL/GenBank/DDBJ databases">
        <title>The Agave Microbiome: Exploring the role of microbial communities in plant adaptations to desert environments.</title>
        <authorList>
            <person name="Partida-Martinez L.P."/>
        </authorList>
    </citation>
    <scope>NUCLEOTIDE SEQUENCE [LARGE SCALE GENOMIC DNA]</scope>
    <source>
        <strain evidence="5 6">RAS26</strain>
    </source>
</reference>
<comment type="caution">
    <text evidence="5">The sequence shown here is derived from an EMBL/GenBank/DDBJ whole genome shotgun (WGS) entry which is preliminary data.</text>
</comment>
<accession>A0A7W4YD78</accession>
<organism evidence="5 6">
    <name type="scientific">Cellulomonas cellasea</name>
    <dbReference type="NCBI Taxonomy" id="43670"/>
    <lineage>
        <taxon>Bacteria</taxon>
        <taxon>Bacillati</taxon>
        <taxon>Actinomycetota</taxon>
        <taxon>Actinomycetes</taxon>
        <taxon>Micrococcales</taxon>
        <taxon>Cellulomonadaceae</taxon>
        <taxon>Cellulomonas</taxon>
    </lineage>
</organism>
<gene>
    <name evidence="5" type="ORF">FHR80_003360</name>
</gene>
<dbReference type="InterPro" id="IPR001064">
    <property type="entry name" value="Beta/gamma_crystallin"/>
</dbReference>
<dbReference type="AlphaFoldDB" id="A0A7W4YD78"/>
<dbReference type="EMBL" id="JACHVX010000005">
    <property type="protein sequence ID" value="MBB2924427.1"/>
    <property type="molecule type" value="Genomic_DNA"/>
</dbReference>
<dbReference type="Gene3D" id="2.60.20.10">
    <property type="entry name" value="Crystallins"/>
    <property type="match status" value="1"/>
</dbReference>
<keyword evidence="3" id="KW-0732">Signal</keyword>
<evidence type="ECO:0000259" key="4">
    <source>
        <dbReference type="Pfam" id="PF00030"/>
    </source>
</evidence>
<feature type="chain" id="PRO_5039241677" description="Beta/gamma crystallin 'Greek key' domain-containing protein" evidence="3">
    <location>
        <begin position="25"/>
        <end position="128"/>
    </location>
</feature>
<dbReference type="Pfam" id="PF00030">
    <property type="entry name" value="Crystall"/>
    <property type="match status" value="1"/>
</dbReference>
<reference evidence="5 6" key="2">
    <citation type="submission" date="2020-08" db="EMBL/GenBank/DDBJ databases">
        <authorList>
            <person name="Partida-Martinez L."/>
            <person name="Huntemann M."/>
            <person name="Clum A."/>
            <person name="Wang J."/>
            <person name="Palaniappan K."/>
            <person name="Ritter S."/>
            <person name="Chen I.-M."/>
            <person name="Stamatis D."/>
            <person name="Reddy T."/>
            <person name="O'Malley R."/>
            <person name="Daum C."/>
            <person name="Shapiro N."/>
            <person name="Ivanova N."/>
            <person name="Kyrpides N."/>
            <person name="Woyke T."/>
        </authorList>
    </citation>
    <scope>NUCLEOTIDE SEQUENCE [LARGE SCALE GENOMIC DNA]</scope>
    <source>
        <strain evidence="5 6">RAS26</strain>
    </source>
</reference>
<dbReference type="InterPro" id="IPR011024">
    <property type="entry name" value="G_crystallin-like"/>
</dbReference>
<feature type="domain" description="Beta/gamma crystallin 'Greek key'" evidence="4">
    <location>
        <begin position="34"/>
        <end position="115"/>
    </location>
</feature>
<evidence type="ECO:0000313" key="6">
    <source>
        <dbReference type="Proteomes" id="UP000518206"/>
    </source>
</evidence>
<evidence type="ECO:0000256" key="3">
    <source>
        <dbReference type="SAM" id="SignalP"/>
    </source>
</evidence>
<keyword evidence="2" id="KW-0677">Repeat</keyword>
<comment type="similarity">
    <text evidence="1">Belongs to the beta/gamma-crystallin family.</text>
</comment>
<dbReference type="Proteomes" id="UP000518206">
    <property type="component" value="Unassembled WGS sequence"/>
</dbReference>
<name>A0A7W4YD78_9CELL</name>
<evidence type="ECO:0000256" key="2">
    <source>
        <dbReference type="ARBA" id="ARBA00022737"/>
    </source>
</evidence>